<keyword evidence="5" id="KW-0597">Phosphoprotein</keyword>
<protein>
    <submittedName>
        <fullName evidence="18">Heavy metal translocating P-type ATPase</fullName>
    </submittedName>
</protein>
<feature type="transmembrane region" description="Helical" evidence="15">
    <location>
        <begin position="247"/>
        <end position="265"/>
    </location>
</feature>
<dbReference type="RefSeq" id="WP_255915830.1">
    <property type="nucleotide sequence ID" value="NZ_JANFQO010000019.1"/>
</dbReference>
<dbReference type="Gene3D" id="2.70.150.10">
    <property type="entry name" value="Calcium-transporting ATPase, cytoplasmic transduction domain A"/>
    <property type="match status" value="1"/>
</dbReference>
<evidence type="ECO:0000256" key="1">
    <source>
        <dbReference type="ARBA" id="ARBA00004651"/>
    </source>
</evidence>
<comment type="subcellular location">
    <subcellularLocation>
        <location evidence="1">Cell membrane</location>
        <topology evidence="1">Multi-pass membrane protein</topology>
    </subcellularLocation>
</comment>
<dbReference type="SUPFAM" id="SSF81665">
    <property type="entry name" value="Calcium ATPase, transmembrane domain M"/>
    <property type="match status" value="1"/>
</dbReference>
<dbReference type="Pfam" id="PF12156">
    <property type="entry name" value="ATPase-cat_bd"/>
    <property type="match status" value="1"/>
</dbReference>
<accession>A0ABT1QWH4</accession>
<dbReference type="Gene3D" id="3.30.70.100">
    <property type="match status" value="1"/>
</dbReference>
<evidence type="ECO:0000256" key="14">
    <source>
        <dbReference type="ARBA" id="ARBA00023136"/>
    </source>
</evidence>
<evidence type="ECO:0000256" key="7">
    <source>
        <dbReference type="ARBA" id="ARBA00022723"/>
    </source>
</evidence>
<keyword evidence="11" id="KW-1278">Translocase</keyword>
<dbReference type="SUPFAM" id="SSF56784">
    <property type="entry name" value="HAD-like"/>
    <property type="match status" value="1"/>
</dbReference>
<keyword evidence="7 15" id="KW-0479">Metal-binding</keyword>
<comment type="caution">
    <text evidence="18">The sequence shown here is derived from an EMBL/GenBank/DDBJ whole genome shotgun (WGS) entry which is preliminary data.</text>
</comment>
<feature type="transmembrane region" description="Helical" evidence="15">
    <location>
        <begin position="216"/>
        <end position="235"/>
    </location>
</feature>
<gene>
    <name evidence="18" type="ORF">NM961_18160</name>
</gene>
<evidence type="ECO:0000259" key="16">
    <source>
        <dbReference type="Pfam" id="PF00122"/>
    </source>
</evidence>
<dbReference type="InterPro" id="IPR023298">
    <property type="entry name" value="ATPase_P-typ_TM_dom_sf"/>
</dbReference>
<dbReference type="InterPro" id="IPR036163">
    <property type="entry name" value="HMA_dom_sf"/>
</dbReference>
<keyword evidence="3" id="KW-0813">Transport</keyword>
<feature type="transmembrane region" description="Helical" evidence="15">
    <location>
        <begin position="455"/>
        <end position="477"/>
    </location>
</feature>
<evidence type="ECO:0000256" key="6">
    <source>
        <dbReference type="ARBA" id="ARBA00022692"/>
    </source>
</evidence>
<name>A0ABT1QWH4_9GAMM</name>
<feature type="transmembrane region" description="Helical" evidence="15">
    <location>
        <begin position="423"/>
        <end position="443"/>
    </location>
</feature>
<evidence type="ECO:0000256" key="3">
    <source>
        <dbReference type="ARBA" id="ARBA00022448"/>
    </source>
</evidence>
<evidence type="ECO:0000313" key="19">
    <source>
        <dbReference type="Proteomes" id="UP001165498"/>
    </source>
</evidence>
<dbReference type="SUPFAM" id="SSF81653">
    <property type="entry name" value="Calcium ATPase, transduction domain A"/>
    <property type="match status" value="1"/>
</dbReference>
<comment type="similarity">
    <text evidence="2 15">Belongs to the cation transport ATPase (P-type) (TC 3.A.3) family. Type IB subfamily.</text>
</comment>
<dbReference type="Gene3D" id="3.40.1110.10">
    <property type="entry name" value="Calcium-transporting ATPase, cytoplasmic domain N"/>
    <property type="match status" value="1"/>
</dbReference>
<dbReference type="Proteomes" id="UP001165498">
    <property type="component" value="Unassembled WGS sequence"/>
</dbReference>
<evidence type="ECO:0000256" key="9">
    <source>
        <dbReference type="ARBA" id="ARBA00022840"/>
    </source>
</evidence>
<keyword evidence="14 15" id="KW-0472">Membrane</keyword>
<evidence type="ECO:0000256" key="10">
    <source>
        <dbReference type="ARBA" id="ARBA00022842"/>
    </source>
</evidence>
<dbReference type="PROSITE" id="PS00154">
    <property type="entry name" value="ATPASE_E1_E2"/>
    <property type="match status" value="1"/>
</dbReference>
<keyword evidence="8 15" id="KW-0547">Nucleotide-binding</keyword>
<evidence type="ECO:0000256" key="4">
    <source>
        <dbReference type="ARBA" id="ARBA00022475"/>
    </source>
</evidence>
<feature type="domain" description="Putative metal-binding" evidence="17">
    <location>
        <begin position="8"/>
        <end position="64"/>
    </location>
</feature>
<dbReference type="EMBL" id="JANFQO010000019">
    <property type="protein sequence ID" value="MCQ4166642.1"/>
    <property type="molecule type" value="Genomic_DNA"/>
</dbReference>
<feature type="transmembrane region" description="Helical" evidence="15">
    <location>
        <begin position="768"/>
        <end position="785"/>
    </location>
</feature>
<dbReference type="Pfam" id="PF00702">
    <property type="entry name" value="Hydrolase"/>
    <property type="match status" value="1"/>
</dbReference>
<dbReference type="PRINTS" id="PR00119">
    <property type="entry name" value="CATATPASE"/>
</dbReference>
<dbReference type="NCBIfam" id="TIGR01525">
    <property type="entry name" value="ATPase-IB_hvy"/>
    <property type="match status" value="1"/>
</dbReference>
<keyword evidence="10" id="KW-0460">Magnesium</keyword>
<dbReference type="SUPFAM" id="SSF55008">
    <property type="entry name" value="HMA, heavy metal-associated domain"/>
    <property type="match status" value="1"/>
</dbReference>
<organism evidence="18 19">
    <name type="scientific">Tahibacter harae</name>
    <dbReference type="NCBI Taxonomy" id="2963937"/>
    <lineage>
        <taxon>Bacteria</taxon>
        <taxon>Pseudomonadati</taxon>
        <taxon>Pseudomonadota</taxon>
        <taxon>Gammaproteobacteria</taxon>
        <taxon>Lysobacterales</taxon>
        <taxon>Rhodanobacteraceae</taxon>
        <taxon>Tahibacter</taxon>
    </lineage>
</organism>
<dbReference type="InterPro" id="IPR008250">
    <property type="entry name" value="ATPase_P-typ_transduc_dom_A_sf"/>
</dbReference>
<feature type="domain" description="P-type ATPase A" evidence="16">
    <location>
        <begin position="317"/>
        <end position="406"/>
    </location>
</feature>
<dbReference type="NCBIfam" id="TIGR01494">
    <property type="entry name" value="ATPase_P-type"/>
    <property type="match status" value="1"/>
</dbReference>
<keyword evidence="13" id="KW-0406">Ion transport</keyword>
<keyword evidence="6 15" id="KW-0812">Transmembrane</keyword>
<evidence type="ECO:0000313" key="18">
    <source>
        <dbReference type="EMBL" id="MCQ4166642.1"/>
    </source>
</evidence>
<keyword evidence="12 15" id="KW-1133">Transmembrane helix</keyword>
<keyword evidence="4 15" id="KW-1003">Cell membrane</keyword>
<feature type="transmembrane region" description="Helical" evidence="15">
    <location>
        <begin position="743"/>
        <end position="762"/>
    </location>
</feature>
<dbReference type="PANTHER" id="PTHR43520">
    <property type="entry name" value="ATP7, ISOFORM B"/>
    <property type="match status" value="1"/>
</dbReference>
<dbReference type="Gene3D" id="1.20.1110.10">
    <property type="entry name" value="Calcium-transporting ATPase, transmembrane domain"/>
    <property type="match status" value="1"/>
</dbReference>
<sequence length="790" mass="83678">MNANGAGACFHCGQALPAQAPQVLIDGAMQSVCCAGCATAAQWIRDAGLVQYYRLRQGAAARLEADAGDYAEWLHPDILAAHAQAVTGGLEMTVLVRELRCAACAWLIDQALTRMDASVQVRANAATGRVRLRWDPQRIELPQLLRQMAVLGFAPALAGSPAQQRAEQQLRRRELLRLGVAGLGAMQAMMFAEALYLDSAGQMAPATRDFLRWTALLVSTPVVFFAGWPFIAGLLRDLRQRVASMDLLAGGAILLAYFASAVETVRGGTHVWFDAAVMFVFLLLAARQLETWARRRARARTDALAHTLPAFACRERGDGSVERVPLARLRAGDGVRVAAGEALPADGVLLDAPAALDESLLSGESLPLLRQPGAPVLAGSSSEAPLRLRVSAAGAATQLAGLVRLVDQAQALRPRLARRADRVAAWFISVLLLAALAAFALWWPQDPARAFEIFLAVLVVSCPCALSLAIPAALAAAQDSLARIGVLVLRADALENLARVDTVLLDKTGTLTLQKTQLEHVEIFAGCDRARALELAAALQAGSAHPLASAFGAAANQSLELSEWQQVAGQGLQARVAGLHYRLGRGDFAAGGRDDGGVWLGDGQRPLARFGIRQQLRADAPALAAALRAQGVQLELASGDAPAAVQEIARVLDIRQARARQSPQDKLVRARELQQQGHVVAMLGDGVNDAPVLAGANVSFAFAGGAVTTHRAADLLLTGDSLLRVPQAVAIARRTRRIVRQNLAWALAYNALALPFAALGWISPGLAALGMCASSLLVVLNALRLRKVAP</sequence>
<evidence type="ECO:0000259" key="17">
    <source>
        <dbReference type="Pfam" id="PF12156"/>
    </source>
</evidence>
<evidence type="ECO:0000256" key="13">
    <source>
        <dbReference type="ARBA" id="ARBA00023065"/>
    </source>
</evidence>
<dbReference type="InterPro" id="IPR036412">
    <property type="entry name" value="HAD-like_sf"/>
</dbReference>
<dbReference type="InterPro" id="IPR001757">
    <property type="entry name" value="P_typ_ATPase"/>
</dbReference>
<dbReference type="InterPro" id="IPR021993">
    <property type="entry name" value="ATPase-cat-bd"/>
</dbReference>
<evidence type="ECO:0000256" key="12">
    <source>
        <dbReference type="ARBA" id="ARBA00022989"/>
    </source>
</evidence>
<keyword evidence="9 15" id="KW-0067">ATP-binding</keyword>
<dbReference type="InterPro" id="IPR027256">
    <property type="entry name" value="P-typ_ATPase_IB"/>
</dbReference>
<proteinExistence type="inferred from homology"/>
<dbReference type="NCBIfam" id="TIGR01512">
    <property type="entry name" value="ATPase-IB2_Cd"/>
    <property type="match status" value="1"/>
</dbReference>
<feature type="transmembrane region" description="Helical" evidence="15">
    <location>
        <begin position="175"/>
        <end position="196"/>
    </location>
</feature>
<dbReference type="InterPro" id="IPR059000">
    <property type="entry name" value="ATPase_P-type_domA"/>
</dbReference>
<dbReference type="Gene3D" id="3.40.50.1000">
    <property type="entry name" value="HAD superfamily/HAD-like"/>
    <property type="match status" value="2"/>
</dbReference>
<feature type="transmembrane region" description="Helical" evidence="15">
    <location>
        <begin position="271"/>
        <end position="289"/>
    </location>
</feature>
<evidence type="ECO:0000256" key="15">
    <source>
        <dbReference type="RuleBase" id="RU362081"/>
    </source>
</evidence>
<keyword evidence="19" id="KW-1185">Reference proteome</keyword>
<dbReference type="InterPro" id="IPR018303">
    <property type="entry name" value="ATPase_P-typ_P_site"/>
</dbReference>
<evidence type="ECO:0000256" key="5">
    <source>
        <dbReference type="ARBA" id="ARBA00022553"/>
    </source>
</evidence>
<dbReference type="InterPro" id="IPR023299">
    <property type="entry name" value="ATPase_P-typ_cyto_dom_N"/>
</dbReference>
<dbReference type="Pfam" id="PF00122">
    <property type="entry name" value="E1-E2_ATPase"/>
    <property type="match status" value="1"/>
</dbReference>
<evidence type="ECO:0000256" key="11">
    <source>
        <dbReference type="ARBA" id="ARBA00022967"/>
    </source>
</evidence>
<dbReference type="InterPro" id="IPR023214">
    <property type="entry name" value="HAD_sf"/>
</dbReference>
<dbReference type="PANTHER" id="PTHR43520:SF5">
    <property type="entry name" value="CATION-TRANSPORTING P-TYPE ATPASE-RELATED"/>
    <property type="match status" value="1"/>
</dbReference>
<evidence type="ECO:0000256" key="2">
    <source>
        <dbReference type="ARBA" id="ARBA00006024"/>
    </source>
</evidence>
<reference evidence="18" key="1">
    <citation type="submission" date="2022-07" db="EMBL/GenBank/DDBJ databases">
        <title>Tahibacter sp., a new gammaproteobacterium isolated from the silt sample collected at pig farm.</title>
        <authorList>
            <person name="Chen H."/>
        </authorList>
    </citation>
    <scope>NUCLEOTIDE SEQUENCE</scope>
    <source>
        <strain evidence="18">P2K</strain>
    </source>
</reference>
<evidence type="ECO:0000256" key="8">
    <source>
        <dbReference type="ARBA" id="ARBA00022741"/>
    </source>
</evidence>